<dbReference type="AlphaFoldDB" id="A0A507B8B0"/>
<dbReference type="STRING" id="1093900.A0A507B8B0"/>
<keyword evidence="2" id="KW-1185">Reference proteome</keyword>
<dbReference type="GeneID" id="41967704"/>
<organism evidence="1 2">
    <name type="scientific">Thyridium curvatum</name>
    <dbReference type="NCBI Taxonomy" id="1093900"/>
    <lineage>
        <taxon>Eukaryota</taxon>
        <taxon>Fungi</taxon>
        <taxon>Dikarya</taxon>
        <taxon>Ascomycota</taxon>
        <taxon>Pezizomycotina</taxon>
        <taxon>Sordariomycetes</taxon>
        <taxon>Sordariomycetidae</taxon>
        <taxon>Thyridiales</taxon>
        <taxon>Thyridiaceae</taxon>
        <taxon>Thyridium</taxon>
    </lineage>
</organism>
<evidence type="ECO:0000313" key="2">
    <source>
        <dbReference type="Proteomes" id="UP000319257"/>
    </source>
</evidence>
<dbReference type="EMBL" id="SKBQ01000001">
    <property type="protein sequence ID" value="TPX15923.1"/>
    <property type="molecule type" value="Genomic_DNA"/>
</dbReference>
<accession>A0A507B8B0</accession>
<name>A0A507B8B0_9PEZI</name>
<reference evidence="1 2" key="1">
    <citation type="submission" date="2019-06" db="EMBL/GenBank/DDBJ databases">
        <title>Draft genome sequence of the filamentous fungus Phialemoniopsis curvata isolated from diesel fuel.</title>
        <authorList>
            <person name="Varaljay V.A."/>
            <person name="Lyon W.J."/>
            <person name="Crouch A.L."/>
            <person name="Drake C.E."/>
            <person name="Hollomon J.M."/>
            <person name="Nadeau L.J."/>
            <person name="Nunn H.S."/>
            <person name="Stevenson B.S."/>
            <person name="Bojanowski C.L."/>
            <person name="Crookes-Goodson W.J."/>
        </authorList>
    </citation>
    <scope>NUCLEOTIDE SEQUENCE [LARGE SCALE GENOMIC DNA]</scope>
    <source>
        <strain evidence="1 2">D216</strain>
    </source>
</reference>
<dbReference type="Proteomes" id="UP000319257">
    <property type="component" value="Unassembled WGS sequence"/>
</dbReference>
<sequence length="152" mass="17591">MDDYNLTINPKTTRAPAYLNGVTDVRWQLSERRALFSVYTAKNEWRVSPCIEEDRRIGLESVIGQYKNHHLTADESRLLYQPLPLDLPSVRKDLLICLAAHDGNIDPYLRLYRPTIPYSGMAPQTDDIEQYVRASPAFLEELAMYEDEKSKE</sequence>
<dbReference type="OrthoDB" id="4360026at2759"/>
<evidence type="ECO:0000313" key="1">
    <source>
        <dbReference type="EMBL" id="TPX15923.1"/>
    </source>
</evidence>
<comment type="caution">
    <text evidence="1">The sequence shown here is derived from an EMBL/GenBank/DDBJ whole genome shotgun (WGS) entry which is preliminary data.</text>
</comment>
<dbReference type="InParanoid" id="A0A507B8B0"/>
<dbReference type="RefSeq" id="XP_030997634.1">
    <property type="nucleotide sequence ID" value="XM_031136773.1"/>
</dbReference>
<gene>
    <name evidence="1" type="ORF">E0L32_000257</name>
</gene>
<proteinExistence type="predicted"/>
<protein>
    <submittedName>
        <fullName evidence="1">Uncharacterized protein</fullName>
    </submittedName>
</protein>